<dbReference type="InterPro" id="IPR007694">
    <property type="entry name" value="DNA_helicase_DnaB-like_C"/>
</dbReference>
<dbReference type="Proteomes" id="UP000037784">
    <property type="component" value="Unassembled WGS sequence"/>
</dbReference>
<dbReference type="EC" id="5.6.2.3" evidence="11 12"/>
<keyword evidence="16" id="KW-1185">Reference proteome</keyword>
<dbReference type="RefSeq" id="WP_054493007.1">
    <property type="nucleotide sequence ID" value="NZ_BBZA01000116.1"/>
</dbReference>
<protein>
    <recommendedName>
        <fullName evidence="11 12">Replicative DNA helicase</fullName>
        <ecNumber evidence="11 12">5.6.2.3</ecNumber>
    </recommendedName>
</protein>
<dbReference type="SUPFAM" id="SSF52540">
    <property type="entry name" value="P-loop containing nucleoside triphosphate hydrolases"/>
    <property type="match status" value="1"/>
</dbReference>
<evidence type="ECO:0000256" key="6">
    <source>
        <dbReference type="ARBA" id="ARBA00022806"/>
    </source>
</evidence>
<evidence type="ECO:0000256" key="10">
    <source>
        <dbReference type="ARBA" id="ARBA00048954"/>
    </source>
</evidence>
<dbReference type="NCBIfam" id="NF004384">
    <property type="entry name" value="PRK05748.1"/>
    <property type="match status" value="1"/>
</dbReference>
<dbReference type="GO" id="GO:0042802">
    <property type="term" value="F:identical protein binding"/>
    <property type="evidence" value="ECO:0007669"/>
    <property type="project" value="UniProtKB-ARBA"/>
</dbReference>
<dbReference type="Proteomes" id="UP000050502">
    <property type="component" value="Unassembled WGS sequence"/>
</dbReference>
<dbReference type="OrthoDB" id="9773982at2"/>
<keyword evidence="3 12" id="KW-0235">DNA replication</keyword>
<dbReference type="InterPro" id="IPR007693">
    <property type="entry name" value="DNA_helicase_DnaB-like_N"/>
</dbReference>
<dbReference type="PATRIC" id="fig|872965.6.peg.106"/>
<reference evidence="14 16" key="1">
    <citation type="journal article" date="2015" name="Genome Announc.">
        <title>Draft Genome Sequence of a Heterotrophic Facultative Anaerobic Thermophilic Bacterium, Ardenticatena maritima Strain 110ST.</title>
        <authorList>
            <person name="Kawaichi S."/>
            <person name="Yoshida T."/>
            <person name="Sako Y."/>
            <person name="Nakamura R."/>
        </authorList>
    </citation>
    <scope>NUCLEOTIDE SEQUENCE [LARGE SCALE GENOMIC DNA]</scope>
    <source>
        <strain evidence="14 16">110S</strain>
    </source>
</reference>
<dbReference type="PANTHER" id="PTHR30153">
    <property type="entry name" value="REPLICATIVE DNA HELICASE DNAB"/>
    <property type="match status" value="1"/>
</dbReference>
<dbReference type="Gene3D" id="3.40.50.300">
    <property type="entry name" value="P-loop containing nucleotide triphosphate hydrolases"/>
    <property type="match status" value="1"/>
</dbReference>
<dbReference type="SUPFAM" id="SSF48024">
    <property type="entry name" value="N-terminal domain of DnaB helicase"/>
    <property type="match status" value="1"/>
</dbReference>
<dbReference type="GO" id="GO:0006269">
    <property type="term" value="P:DNA replication, synthesis of primer"/>
    <property type="evidence" value="ECO:0007669"/>
    <property type="project" value="UniProtKB-UniRule"/>
</dbReference>
<evidence type="ECO:0000256" key="8">
    <source>
        <dbReference type="ARBA" id="ARBA00023125"/>
    </source>
</evidence>
<evidence type="ECO:0000313" key="16">
    <source>
        <dbReference type="Proteomes" id="UP000037784"/>
    </source>
</evidence>
<evidence type="ECO:0000313" key="15">
    <source>
        <dbReference type="EMBL" id="KPL89112.1"/>
    </source>
</evidence>
<organism evidence="14 16">
    <name type="scientific">Ardenticatena maritima</name>
    <dbReference type="NCBI Taxonomy" id="872965"/>
    <lineage>
        <taxon>Bacteria</taxon>
        <taxon>Bacillati</taxon>
        <taxon>Chloroflexota</taxon>
        <taxon>Ardenticatenia</taxon>
        <taxon>Ardenticatenales</taxon>
        <taxon>Ardenticatenaceae</taxon>
        <taxon>Ardenticatena</taxon>
    </lineage>
</organism>
<keyword evidence="8 12" id="KW-0238">DNA-binding</keyword>
<reference evidence="15 17" key="2">
    <citation type="submission" date="2015-07" db="EMBL/GenBank/DDBJ databases">
        <title>Whole genome sequence of Ardenticatena maritima DSM 23922.</title>
        <authorList>
            <person name="Hemp J."/>
            <person name="Ward L.M."/>
            <person name="Pace L.A."/>
            <person name="Fischer W.W."/>
        </authorList>
    </citation>
    <scope>NUCLEOTIDE SEQUENCE [LARGE SCALE GENOMIC DNA]</scope>
    <source>
        <strain evidence="15 17">110S</strain>
    </source>
</reference>
<evidence type="ECO:0000313" key="14">
    <source>
        <dbReference type="EMBL" id="GAP63131.1"/>
    </source>
</evidence>
<dbReference type="InterPro" id="IPR027417">
    <property type="entry name" value="P-loop_NTPase"/>
</dbReference>
<proteinExistence type="inferred from homology"/>
<evidence type="ECO:0000256" key="5">
    <source>
        <dbReference type="ARBA" id="ARBA00022801"/>
    </source>
</evidence>
<comment type="similarity">
    <text evidence="1 12">Belongs to the helicase family. DnaB subfamily.</text>
</comment>
<comment type="function">
    <text evidence="12">The main replicative DNA helicase, it participates in initiation and elongation during chromosome replication. Travels ahead of the DNA replisome, separating dsDNA into templates for DNA synthesis. A processive ATP-dependent 5'-3' DNA helicase it has DNA-dependent ATPase activity.</text>
</comment>
<evidence type="ECO:0000256" key="11">
    <source>
        <dbReference type="NCBIfam" id="TIGR00665"/>
    </source>
</evidence>
<dbReference type="FunFam" id="1.10.860.10:FF:000001">
    <property type="entry name" value="Replicative DNA helicase"/>
    <property type="match status" value="1"/>
</dbReference>
<evidence type="ECO:0000256" key="4">
    <source>
        <dbReference type="ARBA" id="ARBA00022741"/>
    </source>
</evidence>
<dbReference type="Pfam" id="PF00772">
    <property type="entry name" value="DnaB"/>
    <property type="match status" value="1"/>
</dbReference>
<keyword evidence="4 12" id="KW-0547">Nucleotide-binding</keyword>
<evidence type="ECO:0000259" key="13">
    <source>
        <dbReference type="PROSITE" id="PS51199"/>
    </source>
</evidence>
<evidence type="ECO:0000256" key="9">
    <source>
        <dbReference type="ARBA" id="ARBA00023235"/>
    </source>
</evidence>
<gene>
    <name evidence="14" type="ORF">ARMA_1554</name>
    <name evidence="15" type="ORF">SE16_00825</name>
</gene>
<dbReference type="PROSITE" id="PS51199">
    <property type="entry name" value="SF4_HELICASE"/>
    <property type="match status" value="1"/>
</dbReference>
<feature type="domain" description="SF4 helicase" evidence="13">
    <location>
        <begin position="178"/>
        <end position="443"/>
    </location>
</feature>
<dbReference type="NCBIfam" id="TIGR00665">
    <property type="entry name" value="DnaB"/>
    <property type="match status" value="1"/>
</dbReference>
<comment type="caution">
    <text evidence="14">The sequence shown here is derived from an EMBL/GenBank/DDBJ whole genome shotgun (WGS) entry which is preliminary data.</text>
</comment>
<dbReference type="AlphaFoldDB" id="A0A0M8K8R0"/>
<dbReference type="EMBL" id="BBZA01000116">
    <property type="protein sequence ID" value="GAP63131.1"/>
    <property type="molecule type" value="Genomic_DNA"/>
</dbReference>
<evidence type="ECO:0000256" key="7">
    <source>
        <dbReference type="ARBA" id="ARBA00022840"/>
    </source>
</evidence>
<dbReference type="GO" id="GO:0005829">
    <property type="term" value="C:cytosol"/>
    <property type="evidence" value="ECO:0007669"/>
    <property type="project" value="TreeGrafter"/>
</dbReference>
<dbReference type="GO" id="GO:0016787">
    <property type="term" value="F:hydrolase activity"/>
    <property type="evidence" value="ECO:0007669"/>
    <property type="project" value="UniProtKB-KW"/>
</dbReference>
<evidence type="ECO:0000256" key="3">
    <source>
        <dbReference type="ARBA" id="ARBA00022705"/>
    </source>
</evidence>
<dbReference type="PANTHER" id="PTHR30153:SF2">
    <property type="entry name" value="REPLICATIVE DNA HELICASE"/>
    <property type="match status" value="1"/>
</dbReference>
<dbReference type="CDD" id="cd00984">
    <property type="entry name" value="DnaB_C"/>
    <property type="match status" value="1"/>
</dbReference>
<dbReference type="FunCoup" id="A0A0M8K8R0">
    <property type="interactions" value="289"/>
</dbReference>
<reference evidence="16" key="3">
    <citation type="submission" date="2015-08" db="EMBL/GenBank/DDBJ databases">
        <title>Draft Genome Sequence of a Heterotrophic Facultative Anaerobic Bacterium Ardenticatena maritima Strain 110S.</title>
        <authorList>
            <person name="Kawaichi S."/>
            <person name="Yoshida T."/>
            <person name="Sako Y."/>
            <person name="Nakamura R."/>
        </authorList>
    </citation>
    <scope>NUCLEOTIDE SEQUENCE [LARGE SCALE GENOMIC DNA]</scope>
    <source>
        <strain evidence="16">110S</strain>
    </source>
</reference>
<evidence type="ECO:0000256" key="2">
    <source>
        <dbReference type="ARBA" id="ARBA00022515"/>
    </source>
</evidence>
<comment type="catalytic activity">
    <reaction evidence="10 12">
        <text>ATP + H2O = ADP + phosphate + H(+)</text>
        <dbReference type="Rhea" id="RHEA:13065"/>
        <dbReference type="ChEBI" id="CHEBI:15377"/>
        <dbReference type="ChEBI" id="CHEBI:15378"/>
        <dbReference type="ChEBI" id="CHEBI:30616"/>
        <dbReference type="ChEBI" id="CHEBI:43474"/>
        <dbReference type="ChEBI" id="CHEBI:456216"/>
        <dbReference type="EC" id="5.6.2.3"/>
    </reaction>
</comment>
<keyword evidence="7 12" id="KW-0067">ATP-binding</keyword>
<sequence>MTERPTRILPYNIEAEEAVLGAMLIDPEAITKIAPFLRPEDFYREKHRWIYEALLNLHERDEPADELTIADELERMGRLSDVGGIAAIHELALKVPTALHIEHYGRIVERNAVLRRLIEAAENIARLAYENSEDDISEIIDRAESLLFAVSQHRLTGAMIPIQQILGEFYEQVEKLFIERHPVGLPTGFTDLDRLLGGFQPGDLIILAARPSMGKTAFSLSITENVALQQNARVAFFSLEMSADQLVQRLVSSQTGINAQKLRVGPITEEDLQRVSMAVDTLRNTRIFIDETPAISPIELRTKARRVASEHGLDLIVVDYLQLMRGVGRTENRVQEISQISRSLKALARELRVPVLALSQLSRQVESRHDKRPMLSDLRESGSIEQDADVVMFIYRDEVYNKETDKPNIAEIIVAKHRNGPTGVVELRFVRENAKFSNLETIYVEEDFGPIEGDLDDIIF</sequence>
<dbReference type="GO" id="GO:0005524">
    <property type="term" value="F:ATP binding"/>
    <property type="evidence" value="ECO:0007669"/>
    <property type="project" value="UniProtKB-UniRule"/>
</dbReference>
<evidence type="ECO:0000256" key="1">
    <source>
        <dbReference type="ARBA" id="ARBA00008428"/>
    </source>
</evidence>
<dbReference type="InterPro" id="IPR036185">
    <property type="entry name" value="DNA_heli_DnaB-like_N_sf"/>
</dbReference>
<dbReference type="Gene3D" id="1.10.860.10">
    <property type="entry name" value="DNAb Helicase, Chain A"/>
    <property type="match status" value="1"/>
</dbReference>
<dbReference type="InParanoid" id="A0A0M8K8R0"/>
<dbReference type="InterPro" id="IPR007692">
    <property type="entry name" value="DNA_helicase_DnaB"/>
</dbReference>
<keyword evidence="5 12" id="KW-0378">Hydrolase</keyword>
<keyword evidence="9" id="KW-0413">Isomerase</keyword>
<dbReference type="EMBL" id="LGKN01000003">
    <property type="protein sequence ID" value="KPL89112.1"/>
    <property type="molecule type" value="Genomic_DNA"/>
</dbReference>
<evidence type="ECO:0000256" key="12">
    <source>
        <dbReference type="RuleBase" id="RU362085"/>
    </source>
</evidence>
<keyword evidence="6 12" id="KW-0347">Helicase</keyword>
<dbReference type="GO" id="GO:0043139">
    <property type="term" value="F:5'-3' DNA helicase activity"/>
    <property type="evidence" value="ECO:0007669"/>
    <property type="project" value="UniProtKB-EC"/>
</dbReference>
<keyword evidence="2 12" id="KW-0639">Primosome</keyword>
<dbReference type="STRING" id="872965.SE16_00825"/>
<accession>A0A0M8K8R0</accession>
<dbReference type="Pfam" id="PF03796">
    <property type="entry name" value="DnaB_C"/>
    <property type="match status" value="1"/>
</dbReference>
<dbReference type="GO" id="GO:0003677">
    <property type="term" value="F:DNA binding"/>
    <property type="evidence" value="ECO:0007669"/>
    <property type="project" value="UniProtKB-UniRule"/>
</dbReference>
<evidence type="ECO:0000313" key="17">
    <source>
        <dbReference type="Proteomes" id="UP000050502"/>
    </source>
</evidence>
<dbReference type="FunFam" id="3.40.50.300:FF:000076">
    <property type="entry name" value="Replicative DNA helicase"/>
    <property type="match status" value="1"/>
</dbReference>
<name>A0A0M8K8R0_9CHLR</name>
<dbReference type="InterPro" id="IPR016136">
    <property type="entry name" value="DNA_helicase_N/primase_C"/>
</dbReference>
<dbReference type="GO" id="GO:1990077">
    <property type="term" value="C:primosome complex"/>
    <property type="evidence" value="ECO:0007669"/>
    <property type="project" value="UniProtKB-UniRule"/>
</dbReference>